<reference evidence="1" key="1">
    <citation type="journal article" date="2022" name="bioRxiv">
        <title>Sequencing and chromosome-scale assembly of the giantPleurodeles waltlgenome.</title>
        <authorList>
            <person name="Brown T."/>
            <person name="Elewa A."/>
            <person name="Iarovenko S."/>
            <person name="Subramanian E."/>
            <person name="Araus A.J."/>
            <person name="Petzold A."/>
            <person name="Susuki M."/>
            <person name="Suzuki K.-i.T."/>
            <person name="Hayashi T."/>
            <person name="Toyoda A."/>
            <person name="Oliveira C."/>
            <person name="Osipova E."/>
            <person name="Leigh N.D."/>
            <person name="Simon A."/>
            <person name="Yun M.H."/>
        </authorList>
    </citation>
    <scope>NUCLEOTIDE SEQUENCE</scope>
    <source>
        <strain evidence="1">20211129_DDA</strain>
        <tissue evidence="1">Liver</tissue>
    </source>
</reference>
<comment type="caution">
    <text evidence="1">The sequence shown here is derived from an EMBL/GenBank/DDBJ whole genome shotgun (WGS) entry which is preliminary data.</text>
</comment>
<evidence type="ECO:0000313" key="2">
    <source>
        <dbReference type="Proteomes" id="UP001066276"/>
    </source>
</evidence>
<protein>
    <submittedName>
        <fullName evidence="1">Uncharacterized protein</fullName>
    </submittedName>
</protein>
<dbReference type="AlphaFoldDB" id="A0AAV7MHH4"/>
<evidence type="ECO:0000313" key="1">
    <source>
        <dbReference type="EMBL" id="KAJ1102534.1"/>
    </source>
</evidence>
<keyword evidence="2" id="KW-1185">Reference proteome</keyword>
<dbReference type="Proteomes" id="UP001066276">
    <property type="component" value="Chromosome 10"/>
</dbReference>
<dbReference type="EMBL" id="JANPWB010000014">
    <property type="protein sequence ID" value="KAJ1102534.1"/>
    <property type="molecule type" value="Genomic_DNA"/>
</dbReference>
<accession>A0AAV7MHH4</accession>
<name>A0AAV7MHH4_PLEWA</name>
<gene>
    <name evidence="1" type="ORF">NDU88_007579</name>
</gene>
<proteinExistence type="predicted"/>
<organism evidence="1 2">
    <name type="scientific">Pleurodeles waltl</name>
    <name type="common">Iberian ribbed newt</name>
    <dbReference type="NCBI Taxonomy" id="8319"/>
    <lineage>
        <taxon>Eukaryota</taxon>
        <taxon>Metazoa</taxon>
        <taxon>Chordata</taxon>
        <taxon>Craniata</taxon>
        <taxon>Vertebrata</taxon>
        <taxon>Euteleostomi</taxon>
        <taxon>Amphibia</taxon>
        <taxon>Batrachia</taxon>
        <taxon>Caudata</taxon>
        <taxon>Salamandroidea</taxon>
        <taxon>Salamandridae</taxon>
        <taxon>Pleurodelinae</taxon>
        <taxon>Pleurodeles</taxon>
    </lineage>
</organism>
<sequence>MCTRSAGQRAVNAEPWLQLLHRDAVREPLPGPGRTVREPLLPRRTVCASRCFPDRPEPPPRRTSSPADYLLKCCPKFTFLQ</sequence>